<dbReference type="OrthoDB" id="516834at2"/>
<name>A0A2D0JU15_9GAMM</name>
<dbReference type="PIRSF" id="PIRSF029218">
    <property type="entry name" value="ParE"/>
    <property type="match status" value="1"/>
</dbReference>
<comment type="similarity">
    <text evidence="1 3">Belongs to the RelE toxin family.</text>
</comment>
<dbReference type="Pfam" id="PF05016">
    <property type="entry name" value="ParE_toxin"/>
    <property type="match status" value="1"/>
</dbReference>
<dbReference type="InterPro" id="IPR035093">
    <property type="entry name" value="RelE/ParE_toxin_dom_sf"/>
</dbReference>
<evidence type="ECO:0000313" key="5">
    <source>
        <dbReference type="Proteomes" id="UP000221980"/>
    </source>
</evidence>
<dbReference type="InterPro" id="IPR028344">
    <property type="entry name" value="ParE1/4"/>
</dbReference>
<dbReference type="PANTHER" id="PTHR33755:SF9">
    <property type="entry name" value="TOXIN PARE1"/>
    <property type="match status" value="1"/>
</dbReference>
<organism evidence="4 5">
    <name type="scientific">Xenorhabdus miraniensis</name>
    <dbReference type="NCBI Taxonomy" id="351674"/>
    <lineage>
        <taxon>Bacteria</taxon>
        <taxon>Pseudomonadati</taxon>
        <taxon>Pseudomonadota</taxon>
        <taxon>Gammaproteobacteria</taxon>
        <taxon>Enterobacterales</taxon>
        <taxon>Morganellaceae</taxon>
        <taxon>Xenorhabdus</taxon>
    </lineage>
</organism>
<protein>
    <recommendedName>
        <fullName evidence="3">Toxin</fullName>
    </recommendedName>
</protein>
<evidence type="ECO:0000313" key="4">
    <source>
        <dbReference type="EMBL" id="PHM49803.1"/>
    </source>
</evidence>
<evidence type="ECO:0000256" key="3">
    <source>
        <dbReference type="PIRNR" id="PIRNR029218"/>
    </source>
</evidence>
<proteinExistence type="inferred from homology"/>
<gene>
    <name evidence="4" type="ORF">Xmir_01257</name>
</gene>
<dbReference type="Proteomes" id="UP000221980">
    <property type="component" value="Unassembled WGS sequence"/>
</dbReference>
<dbReference type="Gene3D" id="3.30.2310.20">
    <property type="entry name" value="RelE-like"/>
    <property type="match status" value="1"/>
</dbReference>
<dbReference type="InterPro" id="IPR007712">
    <property type="entry name" value="RelE/ParE_toxin"/>
</dbReference>
<evidence type="ECO:0000256" key="1">
    <source>
        <dbReference type="ARBA" id="ARBA00006226"/>
    </source>
</evidence>
<dbReference type="EMBL" id="NITZ01000004">
    <property type="protein sequence ID" value="PHM49803.1"/>
    <property type="molecule type" value="Genomic_DNA"/>
</dbReference>
<dbReference type="PANTHER" id="PTHR33755">
    <property type="entry name" value="TOXIN PARE1-RELATED"/>
    <property type="match status" value="1"/>
</dbReference>
<sequence>MLSKTFSLKPKAVQDLEAIFDYSYQELGLKKAEQYIKDIDSAFHMLSGSPGIARSCNRIRPGLKAFPIASHIIFFRLVEDGILVIRVLHQSMDYSRHIDN</sequence>
<comment type="caution">
    <text evidence="4">The sequence shown here is derived from an EMBL/GenBank/DDBJ whole genome shotgun (WGS) entry which is preliminary data.</text>
</comment>
<keyword evidence="2" id="KW-1277">Toxin-antitoxin system</keyword>
<dbReference type="RefSeq" id="WP_099113542.1">
    <property type="nucleotide sequence ID" value="NZ_CAWNQI010000073.1"/>
</dbReference>
<reference evidence="4 5" key="1">
    <citation type="journal article" date="2017" name="Nat. Microbiol.">
        <title>Natural product diversity associated with the nematode symbionts Photorhabdus and Xenorhabdus.</title>
        <authorList>
            <person name="Tobias N.J."/>
            <person name="Wolff H."/>
            <person name="Djahanschiri B."/>
            <person name="Grundmann F."/>
            <person name="Kronenwerth M."/>
            <person name="Shi Y.M."/>
            <person name="Simonyi S."/>
            <person name="Grun P."/>
            <person name="Shapiro-Ilan D."/>
            <person name="Pidot S.J."/>
            <person name="Stinear T.P."/>
            <person name="Ebersberger I."/>
            <person name="Bode H.B."/>
        </authorList>
    </citation>
    <scope>NUCLEOTIDE SEQUENCE [LARGE SCALE GENOMIC DNA]</scope>
    <source>
        <strain evidence="4 5">DSM 17902</strain>
    </source>
</reference>
<accession>A0A2D0JU15</accession>
<keyword evidence="5" id="KW-1185">Reference proteome</keyword>
<evidence type="ECO:0000256" key="2">
    <source>
        <dbReference type="ARBA" id="ARBA00022649"/>
    </source>
</evidence>
<dbReference type="AlphaFoldDB" id="A0A2D0JU15"/>
<dbReference type="InterPro" id="IPR051803">
    <property type="entry name" value="TA_system_RelE-like_toxin"/>
</dbReference>